<dbReference type="Proteomes" id="UP001149165">
    <property type="component" value="Unassembled WGS sequence"/>
</dbReference>
<accession>A0A9W9GBP4</accession>
<sequence>MKLPLCQVIENGTQSPEPVVKGCDEERPSSPVNLQLEFLHHYTVSTCYTLASDPQVRDVFRVLVPQMGFQTDYILNGILALSAIHLARFNPSRYDDLIAHATEYHALSLSKGLPLVSNITPQNCSSLFIFALFTLFYNLSRPRSSDTILILENGVVPEWLYLLRGIDGLRTAEETLMDSPVWIIARDTQASEDFWLEHSPRPNQALDELEARIQKDIPTEQHAPTVPILIDALSKLRRSYTFRDNPSFKDHDKMRGLYQWLFEMGDDYLWLLKGGNNEALCILAYFVVLVREKILVDGRLGDTSHPTYSFRSQ</sequence>
<dbReference type="InterPro" id="IPR021858">
    <property type="entry name" value="Fun_TF"/>
</dbReference>
<dbReference type="PANTHER" id="PTHR47784">
    <property type="entry name" value="STEROL UPTAKE CONTROL PROTEIN 2"/>
    <property type="match status" value="1"/>
</dbReference>
<dbReference type="GO" id="GO:0001228">
    <property type="term" value="F:DNA-binding transcription activator activity, RNA polymerase II-specific"/>
    <property type="evidence" value="ECO:0007669"/>
    <property type="project" value="TreeGrafter"/>
</dbReference>
<comment type="caution">
    <text evidence="1">The sequence shown here is derived from an EMBL/GenBank/DDBJ whole genome shotgun (WGS) entry which is preliminary data.</text>
</comment>
<dbReference type="AlphaFoldDB" id="A0A9W9GBP4"/>
<gene>
    <name evidence="1" type="ORF">N7456_000205</name>
</gene>
<dbReference type="EMBL" id="JAPQKH010000001">
    <property type="protein sequence ID" value="KAJ5115857.1"/>
    <property type="molecule type" value="Genomic_DNA"/>
</dbReference>
<dbReference type="Pfam" id="PF11951">
    <property type="entry name" value="Fungal_trans_2"/>
    <property type="match status" value="1"/>
</dbReference>
<dbReference type="InterPro" id="IPR053157">
    <property type="entry name" value="Sterol_Uptake_Regulator"/>
</dbReference>
<organism evidence="1 2">
    <name type="scientific">Penicillium angulare</name>
    <dbReference type="NCBI Taxonomy" id="116970"/>
    <lineage>
        <taxon>Eukaryota</taxon>
        <taxon>Fungi</taxon>
        <taxon>Dikarya</taxon>
        <taxon>Ascomycota</taxon>
        <taxon>Pezizomycotina</taxon>
        <taxon>Eurotiomycetes</taxon>
        <taxon>Eurotiomycetidae</taxon>
        <taxon>Eurotiales</taxon>
        <taxon>Aspergillaceae</taxon>
        <taxon>Penicillium</taxon>
    </lineage>
</organism>
<keyword evidence="2" id="KW-1185">Reference proteome</keyword>
<dbReference type="PANTHER" id="PTHR47784:SF5">
    <property type="entry name" value="STEROL UPTAKE CONTROL PROTEIN 2"/>
    <property type="match status" value="1"/>
</dbReference>
<reference evidence="1" key="2">
    <citation type="journal article" date="2023" name="IMA Fungus">
        <title>Comparative genomic study of the Penicillium genus elucidates a diverse pangenome and 15 lateral gene transfer events.</title>
        <authorList>
            <person name="Petersen C."/>
            <person name="Sorensen T."/>
            <person name="Nielsen M.R."/>
            <person name="Sondergaard T.E."/>
            <person name="Sorensen J.L."/>
            <person name="Fitzpatrick D.A."/>
            <person name="Frisvad J.C."/>
            <person name="Nielsen K.L."/>
        </authorList>
    </citation>
    <scope>NUCLEOTIDE SEQUENCE</scope>
    <source>
        <strain evidence="1">IBT 30069</strain>
    </source>
</reference>
<protein>
    <submittedName>
        <fullName evidence="1">Uncharacterized protein</fullName>
    </submittedName>
</protein>
<evidence type="ECO:0000313" key="1">
    <source>
        <dbReference type="EMBL" id="KAJ5115857.1"/>
    </source>
</evidence>
<name>A0A9W9GBP4_9EURO</name>
<evidence type="ECO:0000313" key="2">
    <source>
        <dbReference type="Proteomes" id="UP001149165"/>
    </source>
</evidence>
<proteinExistence type="predicted"/>
<dbReference type="OrthoDB" id="416217at2759"/>
<reference evidence="1" key="1">
    <citation type="submission" date="2022-11" db="EMBL/GenBank/DDBJ databases">
        <authorList>
            <person name="Petersen C."/>
        </authorList>
    </citation>
    <scope>NUCLEOTIDE SEQUENCE</scope>
    <source>
        <strain evidence="1">IBT 30069</strain>
    </source>
</reference>